<proteinExistence type="predicted"/>
<dbReference type="EMBL" id="HBFK01002322">
    <property type="protein sequence ID" value="CAD8734916.1"/>
    <property type="molecule type" value="Transcribed_RNA"/>
</dbReference>
<reference evidence="4" key="1">
    <citation type="submission" date="2021-01" db="EMBL/GenBank/DDBJ databases">
        <authorList>
            <person name="Corre E."/>
            <person name="Pelletier E."/>
            <person name="Niang G."/>
            <person name="Scheremetjew M."/>
            <person name="Finn R."/>
            <person name="Kale V."/>
            <person name="Holt S."/>
            <person name="Cochrane G."/>
            <person name="Meng A."/>
            <person name="Brown T."/>
            <person name="Cohen L."/>
        </authorList>
    </citation>
    <scope>NUCLEOTIDE SEQUENCE</scope>
    <source>
        <strain evidence="4">CCMP441</strain>
    </source>
</reference>
<dbReference type="InterPro" id="IPR016181">
    <property type="entry name" value="Acyl_CoA_acyltransferase"/>
</dbReference>
<dbReference type="InterPro" id="IPR000182">
    <property type="entry name" value="GNAT_dom"/>
</dbReference>
<sequence length="290" mass="31395">MARPVVLAIVLALAAHEALAFSPSLYHSKALGTHQNTRLSAPLPVSRVSLRPGRASFPSSLQAAIASPPVANGPVVIEEVDPLDVPTIKQVAAFFVGAFWQDYKAQALMTDDQKRRFCNEQFDDMRIRYGAKSPVNSSLVIARNGPEGEIVGCVGLEMALVMGEKILPKNRENLARNYDMQPLLANLAVSPAARRQGLARKLCVKGEEVVRGWGQDHLLLLVEEGNEPAIRLYRNMGYKQVWSDPTAKASMPVDFGGNTAMQTVTVTNVAMTKPIKAKPGLLGLGLFGVL</sequence>
<evidence type="ECO:0000256" key="2">
    <source>
        <dbReference type="SAM" id="SignalP"/>
    </source>
</evidence>
<feature type="signal peptide" evidence="2">
    <location>
        <begin position="1"/>
        <end position="20"/>
    </location>
</feature>
<dbReference type="PANTHER" id="PTHR13947:SF37">
    <property type="entry name" value="LD18367P"/>
    <property type="match status" value="1"/>
</dbReference>
<protein>
    <recommendedName>
        <fullName evidence="3">N-acetyltransferase domain-containing protein</fullName>
    </recommendedName>
</protein>
<dbReference type="AlphaFoldDB" id="A0A6U5BYZ4"/>
<dbReference type="CDD" id="cd04301">
    <property type="entry name" value="NAT_SF"/>
    <property type="match status" value="1"/>
</dbReference>
<keyword evidence="1" id="KW-0808">Transferase</keyword>
<dbReference type="SUPFAM" id="SSF55729">
    <property type="entry name" value="Acyl-CoA N-acyltransferases (Nat)"/>
    <property type="match status" value="1"/>
</dbReference>
<evidence type="ECO:0000256" key="1">
    <source>
        <dbReference type="ARBA" id="ARBA00022679"/>
    </source>
</evidence>
<feature type="domain" description="N-acetyltransferase" evidence="3">
    <location>
        <begin position="78"/>
        <end position="276"/>
    </location>
</feature>
<name>A0A6U5BYZ4_HEMAN</name>
<dbReference type="GO" id="GO:0008080">
    <property type="term" value="F:N-acetyltransferase activity"/>
    <property type="evidence" value="ECO:0007669"/>
    <property type="project" value="InterPro"/>
</dbReference>
<dbReference type="Gene3D" id="3.40.630.30">
    <property type="match status" value="1"/>
</dbReference>
<feature type="chain" id="PRO_5030160489" description="N-acetyltransferase domain-containing protein" evidence="2">
    <location>
        <begin position="21"/>
        <end position="290"/>
    </location>
</feature>
<gene>
    <name evidence="4" type="ORF">HAND1043_LOCUS1407</name>
</gene>
<dbReference type="PANTHER" id="PTHR13947">
    <property type="entry name" value="GNAT FAMILY N-ACETYLTRANSFERASE"/>
    <property type="match status" value="1"/>
</dbReference>
<dbReference type="Pfam" id="PF00583">
    <property type="entry name" value="Acetyltransf_1"/>
    <property type="match status" value="1"/>
</dbReference>
<dbReference type="PROSITE" id="PS51186">
    <property type="entry name" value="GNAT"/>
    <property type="match status" value="1"/>
</dbReference>
<organism evidence="4">
    <name type="scientific">Hemiselmis andersenii</name>
    <name type="common">Cryptophyte alga</name>
    <dbReference type="NCBI Taxonomy" id="464988"/>
    <lineage>
        <taxon>Eukaryota</taxon>
        <taxon>Cryptophyceae</taxon>
        <taxon>Cryptomonadales</taxon>
        <taxon>Hemiselmidaceae</taxon>
        <taxon>Hemiselmis</taxon>
    </lineage>
</organism>
<accession>A0A6U5BYZ4</accession>
<dbReference type="InterPro" id="IPR050769">
    <property type="entry name" value="NAT_camello-type"/>
</dbReference>
<evidence type="ECO:0000259" key="3">
    <source>
        <dbReference type="PROSITE" id="PS51186"/>
    </source>
</evidence>
<keyword evidence="2" id="KW-0732">Signal</keyword>
<evidence type="ECO:0000313" key="4">
    <source>
        <dbReference type="EMBL" id="CAD8734916.1"/>
    </source>
</evidence>